<keyword evidence="3" id="KW-1185">Reference proteome</keyword>
<feature type="region of interest" description="Disordered" evidence="1">
    <location>
        <begin position="20"/>
        <end position="42"/>
    </location>
</feature>
<reference evidence="3" key="1">
    <citation type="submission" date="2024-07" db="EMBL/GenBank/DDBJ databases">
        <title>Two chromosome-level genome assemblies of Korean endemic species Abeliophyllum distichum and Forsythia ovata (Oleaceae).</title>
        <authorList>
            <person name="Jang H."/>
        </authorList>
    </citation>
    <scope>NUCLEOTIDE SEQUENCE [LARGE SCALE GENOMIC DNA]</scope>
</reference>
<evidence type="ECO:0000313" key="3">
    <source>
        <dbReference type="Proteomes" id="UP001604277"/>
    </source>
</evidence>
<accession>A0ABD1X9E8</accession>
<feature type="compositionally biased region" description="Polar residues" evidence="1">
    <location>
        <begin position="23"/>
        <end position="42"/>
    </location>
</feature>
<dbReference type="EMBL" id="JBFOLJ010000001">
    <property type="protein sequence ID" value="KAL2558600.1"/>
    <property type="molecule type" value="Genomic_DNA"/>
</dbReference>
<sequence>MTVVDTFTTSIFRRRQIIHLEDSPSNQPTEETPSKKANNLSSALGFGYESATSTVPFSKKKQQRRKKERASIIRKELLEKPKFAAPKDVFFKQRAGFLNLHFLDEEKFKETIHKLDEEGEVRTGSIDRDSVYENEVQLEKSQDQTERSSENETRIDINEGQEVTDQT</sequence>
<comment type="caution">
    <text evidence="2">The sequence shown here is derived from an EMBL/GenBank/DDBJ whole genome shotgun (WGS) entry which is preliminary data.</text>
</comment>
<feature type="compositionally biased region" description="Basic and acidic residues" evidence="1">
    <location>
        <begin position="125"/>
        <end position="157"/>
    </location>
</feature>
<gene>
    <name evidence="2" type="ORF">Fot_03339</name>
</gene>
<proteinExistence type="predicted"/>
<protein>
    <submittedName>
        <fullName evidence="2">Uncharacterized protein</fullName>
    </submittedName>
</protein>
<dbReference type="AlphaFoldDB" id="A0ABD1X9E8"/>
<evidence type="ECO:0000313" key="2">
    <source>
        <dbReference type="EMBL" id="KAL2558600.1"/>
    </source>
</evidence>
<evidence type="ECO:0000256" key="1">
    <source>
        <dbReference type="SAM" id="MobiDB-lite"/>
    </source>
</evidence>
<dbReference type="Proteomes" id="UP001604277">
    <property type="component" value="Unassembled WGS sequence"/>
</dbReference>
<organism evidence="2 3">
    <name type="scientific">Forsythia ovata</name>
    <dbReference type="NCBI Taxonomy" id="205694"/>
    <lineage>
        <taxon>Eukaryota</taxon>
        <taxon>Viridiplantae</taxon>
        <taxon>Streptophyta</taxon>
        <taxon>Embryophyta</taxon>
        <taxon>Tracheophyta</taxon>
        <taxon>Spermatophyta</taxon>
        <taxon>Magnoliopsida</taxon>
        <taxon>eudicotyledons</taxon>
        <taxon>Gunneridae</taxon>
        <taxon>Pentapetalae</taxon>
        <taxon>asterids</taxon>
        <taxon>lamiids</taxon>
        <taxon>Lamiales</taxon>
        <taxon>Oleaceae</taxon>
        <taxon>Forsythieae</taxon>
        <taxon>Forsythia</taxon>
    </lineage>
</organism>
<name>A0ABD1X9E8_9LAMI</name>
<feature type="region of interest" description="Disordered" evidence="1">
    <location>
        <begin position="118"/>
        <end position="167"/>
    </location>
</feature>